<gene>
    <name evidence="2" type="ORF">DSCO28_33220</name>
</gene>
<dbReference type="Gene3D" id="2.60.120.260">
    <property type="entry name" value="Galactose-binding domain-like"/>
    <property type="match status" value="1"/>
</dbReference>
<dbReference type="InterPro" id="IPR000421">
    <property type="entry name" value="FA58C"/>
</dbReference>
<dbReference type="InterPro" id="IPR039448">
    <property type="entry name" value="Beta_helix"/>
</dbReference>
<name>A0A5K7ZN57_9BACT</name>
<protein>
    <recommendedName>
        <fullName evidence="1">F5/8 type C domain-containing protein</fullName>
    </recommendedName>
</protein>
<reference evidence="2 3" key="1">
    <citation type="submission" date="2019-11" db="EMBL/GenBank/DDBJ databases">
        <title>Comparative genomics of hydrocarbon-degrading Desulfosarcina strains.</title>
        <authorList>
            <person name="Watanabe M."/>
            <person name="Kojima H."/>
            <person name="Fukui M."/>
        </authorList>
    </citation>
    <scope>NUCLEOTIDE SEQUENCE [LARGE SCALE GENOMIC DNA]</scope>
    <source>
        <strain evidence="2 3">28bB2T</strain>
    </source>
</reference>
<dbReference type="InterPro" id="IPR012334">
    <property type="entry name" value="Pectin_lyas_fold"/>
</dbReference>
<dbReference type="KEGG" id="dov:DSCO28_33220"/>
<sequence length="714" mass="80043">MAEEYYIDPIYGLDNNSGTVNEPWKSIYKANANLKAGDIAFLKAGEYRETINPINSGTVDNYITYQRDPSADEWSVIIKANSDGVKLDNKQYIKIDGLFFKNTGGEWIDMDNGSDYVVIQNCKFLNAISYSGIRIDQCEYAKIINNIFQSSPIMPSSRCSYWDQTCQDQWDANLPLSYNCDCETAPADMIRLGTDTNYSTISDNSFGDSSHQSISSINNKFNVIRNNNFSNSLRTGASSLQGDSGNGPTLIENNTFTRIGTENERCPNKRDRTDRWAAGHPGFQLASQSSIERYNIFFNSIAGIHIGAYDSYGSERYANHSRIYHNTIYNNLCNIWMPPELTLTDIMIKNNLSFQPEIDKNDLEYYYEIMYSKSGGDYTGMIQTVTNNGFTSDSKKFCYRGDNTYRSLTETEDVFPAEVYDNISISIPNFKDSESGDFHLTSESIDLIDTAIELTCVNEQNGGSGTEMIVEDSIYFYDGWGIPGELGDTILVDNPTSEDFKAVISSINYSTHTLTLTTSEQWENGAKIYHCPDGLCFSGDAPDLGAFENYDTIGEQDSGDALAIVEGFAVQSKTQIVELEIEDVTSNNEATGYSADLVFDGDLNTIWHTNWDDSMVSHPHWIDISLNEISKVGGIIYFPRQDMSNGRVKDYSIFLSTDGINWVEKSTGTFLNSSEKQECYFEVGDAKFVRFKVLSEVNQFSISSVAEINILGYN</sequence>
<evidence type="ECO:0000313" key="3">
    <source>
        <dbReference type="Proteomes" id="UP000425960"/>
    </source>
</evidence>
<dbReference type="SUPFAM" id="SSF51126">
    <property type="entry name" value="Pectin lyase-like"/>
    <property type="match status" value="1"/>
</dbReference>
<dbReference type="EMBL" id="AP021876">
    <property type="protein sequence ID" value="BBO82756.1"/>
    <property type="molecule type" value="Genomic_DNA"/>
</dbReference>
<accession>A0A5K7ZN57</accession>
<dbReference type="SUPFAM" id="SSF49785">
    <property type="entry name" value="Galactose-binding domain-like"/>
    <property type="match status" value="1"/>
</dbReference>
<dbReference type="InterPro" id="IPR008979">
    <property type="entry name" value="Galactose-bd-like_sf"/>
</dbReference>
<dbReference type="Gene3D" id="2.160.20.10">
    <property type="entry name" value="Single-stranded right-handed beta-helix, Pectin lyase-like"/>
    <property type="match status" value="1"/>
</dbReference>
<evidence type="ECO:0000313" key="2">
    <source>
        <dbReference type="EMBL" id="BBO82756.1"/>
    </source>
</evidence>
<dbReference type="Pfam" id="PF00754">
    <property type="entry name" value="F5_F8_type_C"/>
    <property type="match status" value="1"/>
</dbReference>
<dbReference type="Pfam" id="PF13229">
    <property type="entry name" value="Beta_helix"/>
    <property type="match status" value="1"/>
</dbReference>
<evidence type="ECO:0000259" key="1">
    <source>
        <dbReference type="PROSITE" id="PS50022"/>
    </source>
</evidence>
<dbReference type="Proteomes" id="UP000425960">
    <property type="component" value="Chromosome"/>
</dbReference>
<dbReference type="InterPro" id="IPR011050">
    <property type="entry name" value="Pectin_lyase_fold/virulence"/>
</dbReference>
<feature type="domain" description="F5/8 type C" evidence="1">
    <location>
        <begin position="563"/>
        <end position="713"/>
    </location>
</feature>
<organism evidence="2 3">
    <name type="scientific">Desulfosarcina ovata subsp. sediminis</name>
    <dbReference type="NCBI Taxonomy" id="885957"/>
    <lineage>
        <taxon>Bacteria</taxon>
        <taxon>Pseudomonadati</taxon>
        <taxon>Thermodesulfobacteriota</taxon>
        <taxon>Desulfobacteria</taxon>
        <taxon>Desulfobacterales</taxon>
        <taxon>Desulfosarcinaceae</taxon>
        <taxon>Desulfosarcina</taxon>
    </lineage>
</organism>
<dbReference type="AlphaFoldDB" id="A0A5K7ZN57"/>
<dbReference type="PROSITE" id="PS50022">
    <property type="entry name" value="FA58C_3"/>
    <property type="match status" value="1"/>
</dbReference>
<proteinExistence type="predicted"/>